<reference evidence="4 5" key="1">
    <citation type="submission" date="2019-11" db="EMBL/GenBank/DDBJ databases">
        <title>Draft genome sequence of Blautia luti DSM 14534T, isolated from human stool.</title>
        <authorList>
            <person name="Ortiz R."/>
            <person name="Melis-Arcos F."/>
            <person name="Covarrubias P."/>
            <person name="Cardenas J.P."/>
            <person name="Perez-Donoso J."/>
            <person name="Almonacid D."/>
        </authorList>
    </citation>
    <scope>NUCLEOTIDE SEQUENCE [LARGE SCALE GENOMIC DNA]</scope>
    <source>
        <strain evidence="4 5">DSM 14534</strain>
    </source>
</reference>
<protein>
    <recommendedName>
        <fullName evidence="3">Fibronectin type-III domain-containing protein</fullName>
    </recommendedName>
</protein>
<comment type="caution">
    <text evidence="4">The sequence shown here is derived from an EMBL/GenBank/DDBJ whole genome shotgun (WGS) entry which is preliminary data.</text>
</comment>
<evidence type="ECO:0000256" key="1">
    <source>
        <dbReference type="SAM" id="MobiDB-lite"/>
    </source>
</evidence>
<dbReference type="Proteomes" id="UP000437824">
    <property type="component" value="Unassembled WGS sequence"/>
</dbReference>
<feature type="domain" description="Fibronectin type-III" evidence="3">
    <location>
        <begin position="1342"/>
        <end position="1433"/>
    </location>
</feature>
<dbReference type="EMBL" id="WMBC01000012">
    <property type="protein sequence ID" value="MTD62228.1"/>
    <property type="molecule type" value="Genomic_DNA"/>
</dbReference>
<dbReference type="CDD" id="cd00063">
    <property type="entry name" value="FN3"/>
    <property type="match status" value="1"/>
</dbReference>
<dbReference type="PROSITE" id="PS50853">
    <property type="entry name" value="FN3"/>
    <property type="match status" value="1"/>
</dbReference>
<dbReference type="SUPFAM" id="SSF49265">
    <property type="entry name" value="Fibronectin type III"/>
    <property type="match status" value="1"/>
</dbReference>
<feature type="compositionally biased region" description="Polar residues" evidence="1">
    <location>
        <begin position="37"/>
        <end position="48"/>
    </location>
</feature>
<evidence type="ECO:0000313" key="4">
    <source>
        <dbReference type="EMBL" id="MTD62228.1"/>
    </source>
</evidence>
<dbReference type="RefSeq" id="WP_154780768.1">
    <property type="nucleotide sequence ID" value="NZ_WMBC01000012.1"/>
</dbReference>
<gene>
    <name evidence="4" type="ORF">GKZ57_13510</name>
</gene>
<feature type="signal peptide" evidence="2">
    <location>
        <begin position="1"/>
        <end position="25"/>
    </location>
</feature>
<keyword evidence="2" id="KW-0732">Signal</keyword>
<proteinExistence type="predicted"/>
<dbReference type="InterPro" id="IPR003961">
    <property type="entry name" value="FN3_dom"/>
</dbReference>
<feature type="region of interest" description="Disordered" evidence="1">
    <location>
        <begin position="22"/>
        <end position="102"/>
    </location>
</feature>
<evidence type="ECO:0000313" key="5">
    <source>
        <dbReference type="Proteomes" id="UP000437824"/>
    </source>
</evidence>
<sequence length="1433" mass="154891">MKNRTLKSLSVLLSICLLGTSPVSATDFSDGSDFTEDSTQAQTDTNSAVADPTATDDFSADDATDDTAAFDSEDEIFTDEETNSEFSSDEVETEEAPVAGGLENSISTHFNYSIVEADIENDPSLKTICDTYKGSNLESQDYEAWATTIDSYLTTSPDGNLMRVQAGALDGKLLIEYYDTSYNFKRAMTLDLSLPIFGAFYESNDNYYILTGQNNPDHNDSVETYRVTKYSKDWKAQGSCSLFGANTAQPFAFGTARMMVSGNYLYVRTCHVMYNGHQANVTFSVNTSDMSIMDQYYKVEYTPSGYVSHTFTQFLKMDNGTFLGVDQGDTYPRGINLVKSTIDSSTGRFTKNFSTSVIMDFTLGGGTYTAATVGGFEYSDSSYLVAGSCDIDNTRTTRNVFILSAPKSGDTPVIRYLSNYAGTEDTASAPHLIKTGSNSFIIMWSSQGHVYYTALDGNGQQTSSIYQMVGNLSDCVPVIVNGKLIWYTWKNEVNTFYSINLSNLSENHASRITNGHKFANGTPVNGLMKRSCTACGYQDTVSVPTSINLWKKKEPDSYNYIYMGRSNYMDIGQSADLWWTPKFNSANSSYPELSECVISNSDESVLSIKMNTIDMATITAKKAGKATISIKSKYSDDYVLKTDFYVNMIDSSHSRLSLKRSTYNYDGTEHKPSATLTINGAAATEGTDFKLSYEGDLVNAGTVTVTATGIGKYTGSVSTTYRINPQTLTATDTSISVESAYYNGSEQKPAVSVTHNGKKLTPDTDYTVAYTNNIKVTNYARACITGQGNYKGTLTQYFTIRKQDISNCSIILSADSFPYDGSDKRPEVTVKSGNNTLTASSDYTVSYSNNRAVGTATVTISGRNNYTGSTSKSFRIVPADIANFTASLSASTFGYDGSKKEPSATVRSGNKALTSGTDFTVSYSNNVNVGTASAVITGKGNYSGSITKEFIITPADFSKLTASLAAGTFSYDGTEKKPEVTVKSGSKQLTSGTDFTVSYTDNINVGTAKAVITGKGNYSGTITKSFKITQADLSKFTASLSADSFIYDGAEKKPVVTVKSDNAQLTADTDFTVSYSSNVNAGTATVTITGKGNYSGSIRKQFTITPADFSGFSAELSADTVTYTGSAQKPGATVKSGDKVLVSGTDFTVSYSNNTNAGTAKATIKGKGNYSGTITKEFTITPADISQLTASLSADIFRYNGTEQKPSVTVKSRDKMLVPDTDFTVSYSDNIDVGTATVNITGQGNYTGSMTRTFTITNARIPAVITAKSVTLNQSTKKTSIFTAETDGKITLKSSNSKIVKVSGTKIIPVAPGKVTLTITAARGQDYEKASKKISVTVRPLTTSKLSLKSTAKKQATVSWTARKSISRYQIYYSRRSDMKNAKHITAKSSAKSAVLKNLTSKKKYYVRIRTYKTVSGKKYYSTWSSVKSVTVK</sequence>
<evidence type="ECO:0000259" key="3">
    <source>
        <dbReference type="PROSITE" id="PS50853"/>
    </source>
</evidence>
<dbReference type="InterPro" id="IPR036116">
    <property type="entry name" value="FN3_sf"/>
</dbReference>
<dbReference type="Gene3D" id="2.60.40.10">
    <property type="entry name" value="Immunoglobulins"/>
    <property type="match status" value="1"/>
</dbReference>
<name>A0A844GNR8_9FIRM</name>
<feature type="compositionally biased region" description="Acidic residues" evidence="1">
    <location>
        <begin position="71"/>
        <end position="95"/>
    </location>
</feature>
<dbReference type="InterPro" id="IPR013783">
    <property type="entry name" value="Ig-like_fold"/>
</dbReference>
<accession>A0A844GNR8</accession>
<feature type="chain" id="PRO_5032395673" description="Fibronectin type-III domain-containing protein" evidence="2">
    <location>
        <begin position="26"/>
        <end position="1433"/>
    </location>
</feature>
<organism evidence="4 5">
    <name type="scientific">Blautia luti DSM 14534 = JCM 17040</name>
    <dbReference type="NCBI Taxonomy" id="649762"/>
    <lineage>
        <taxon>Bacteria</taxon>
        <taxon>Bacillati</taxon>
        <taxon>Bacillota</taxon>
        <taxon>Clostridia</taxon>
        <taxon>Lachnospirales</taxon>
        <taxon>Lachnospiraceae</taxon>
        <taxon>Blautia</taxon>
    </lineage>
</organism>
<dbReference type="Pfam" id="PF00041">
    <property type="entry name" value="fn3"/>
    <property type="match status" value="1"/>
</dbReference>
<evidence type="ECO:0000256" key="2">
    <source>
        <dbReference type="SAM" id="SignalP"/>
    </source>
</evidence>